<dbReference type="InterPro" id="IPR007833">
    <property type="entry name" value="Capsule_polysaccharide_synth"/>
</dbReference>
<keyword evidence="2" id="KW-1185">Reference proteome</keyword>
<organism evidence="1 2">
    <name type="scientific">Stappia taiwanensis</name>
    <dbReference type="NCBI Taxonomy" id="992267"/>
    <lineage>
        <taxon>Bacteria</taxon>
        <taxon>Pseudomonadati</taxon>
        <taxon>Pseudomonadota</taxon>
        <taxon>Alphaproteobacteria</taxon>
        <taxon>Hyphomicrobiales</taxon>
        <taxon>Stappiaceae</taxon>
        <taxon>Stappia</taxon>
    </lineage>
</organism>
<dbReference type="Proteomes" id="UP000559404">
    <property type="component" value="Unassembled WGS sequence"/>
</dbReference>
<dbReference type="EMBL" id="JACEON010000001">
    <property type="protein sequence ID" value="MBA4610048.1"/>
    <property type="molecule type" value="Genomic_DNA"/>
</dbReference>
<dbReference type="CDD" id="cd16441">
    <property type="entry name" value="beta_Kdo_transferase_KpsS"/>
    <property type="match status" value="1"/>
</dbReference>
<dbReference type="GO" id="GO:0015774">
    <property type="term" value="P:polysaccharide transport"/>
    <property type="evidence" value="ECO:0007669"/>
    <property type="project" value="InterPro"/>
</dbReference>
<dbReference type="AlphaFoldDB" id="A0A838XMP4"/>
<reference evidence="1 2" key="2">
    <citation type="submission" date="2020-08" db="EMBL/GenBank/DDBJ databases">
        <title>Stappia taiwanensis sp. nov., isolated from a coastal thermal spring.</title>
        <authorList>
            <person name="Kampfer P."/>
        </authorList>
    </citation>
    <scope>NUCLEOTIDE SEQUENCE [LARGE SCALE GENOMIC DNA]</scope>
    <source>
        <strain evidence="1 2">DSM 23284</strain>
    </source>
</reference>
<sequence>MPGAGEGQSPAGATRQPVRRFLFLQGPLSPLFRRIGARLTEAGHEVRRINFCPGDWLHWHGRGTISYRGRSADWPAFIAGYLAEHGITDLVVHGDTRPYHRAAVRAAEDLGISVAATELGYLRPGWMTIERGGLSTLSRFPDTADAIRAAAHAAGTVDLTPRYPGSFALEAWQDVSYHLPNVLLGFLYPGYRRHTPLHPVVDYSRWLLRLAGARRRKARAVRRQKALADGKGPLFLLPLQVEGDYQILAHSPFATMAEALERIMTSFAAHAPADARLVVKSHPLDNGHRDWQRCVTELARRLGREDRVVFLDGGALPELLRRAAGLVTVNSSAGLEALRAGVSVKTMTPALYDVAGLTHQGELDGFWSAPEAPDSALLADFVTAIAASLQVRGSIHNRAGLDAAVDGMAARILTQTLNAPAKPVEPPPRLARARALGVPL</sequence>
<comment type="caution">
    <text evidence="1">The sequence shown here is derived from an EMBL/GenBank/DDBJ whole genome shotgun (WGS) entry which is preliminary data.</text>
</comment>
<accession>A0A838XMP4</accession>
<reference evidence="1 2" key="1">
    <citation type="submission" date="2020-07" db="EMBL/GenBank/DDBJ databases">
        <authorList>
            <person name="Li M."/>
        </authorList>
    </citation>
    <scope>NUCLEOTIDE SEQUENCE [LARGE SCALE GENOMIC DNA]</scope>
    <source>
        <strain evidence="1 2">DSM 23284</strain>
    </source>
</reference>
<protein>
    <submittedName>
        <fullName evidence="1">Capsular biosynthesis protein</fullName>
    </submittedName>
</protein>
<gene>
    <name evidence="1" type="ORF">H1W37_00180</name>
</gene>
<dbReference type="GO" id="GO:0000271">
    <property type="term" value="P:polysaccharide biosynthetic process"/>
    <property type="evidence" value="ECO:0007669"/>
    <property type="project" value="InterPro"/>
</dbReference>
<proteinExistence type="predicted"/>
<evidence type="ECO:0000313" key="1">
    <source>
        <dbReference type="EMBL" id="MBA4610048.1"/>
    </source>
</evidence>
<name>A0A838XMP4_9HYPH</name>
<dbReference type="Pfam" id="PF05159">
    <property type="entry name" value="Capsule_synth"/>
    <property type="match status" value="1"/>
</dbReference>
<evidence type="ECO:0000313" key="2">
    <source>
        <dbReference type="Proteomes" id="UP000559404"/>
    </source>
</evidence>